<comment type="caution">
    <text evidence="2">The sequence shown here is derived from an EMBL/GenBank/DDBJ whole genome shotgun (WGS) entry which is preliminary data.</text>
</comment>
<evidence type="ECO:0000256" key="1">
    <source>
        <dbReference type="SAM" id="MobiDB-lite"/>
    </source>
</evidence>
<dbReference type="AlphaFoldDB" id="A0A0F9JCR6"/>
<feature type="non-terminal residue" evidence="2">
    <location>
        <position position="127"/>
    </location>
</feature>
<accession>A0A0F9JCR6</accession>
<sequence>MPNYALPQSNYKWKSSLPALQAATSMKMQGERLTLAKVSEERALRKEQREIKGQGLDILTTGLELGMKAKTEKEANSVFEAYMAKANPNYKPGSIKIDFKGKNKGISAPNGKRYSGPDELMNDYLRR</sequence>
<feature type="region of interest" description="Disordered" evidence="1">
    <location>
        <begin position="100"/>
        <end position="127"/>
    </location>
</feature>
<name>A0A0F9JCR6_9ZZZZ</name>
<evidence type="ECO:0000313" key="2">
    <source>
        <dbReference type="EMBL" id="KKM67599.1"/>
    </source>
</evidence>
<proteinExistence type="predicted"/>
<organism evidence="2">
    <name type="scientific">marine sediment metagenome</name>
    <dbReference type="NCBI Taxonomy" id="412755"/>
    <lineage>
        <taxon>unclassified sequences</taxon>
        <taxon>metagenomes</taxon>
        <taxon>ecological metagenomes</taxon>
    </lineage>
</organism>
<reference evidence="2" key="1">
    <citation type="journal article" date="2015" name="Nature">
        <title>Complex archaea that bridge the gap between prokaryotes and eukaryotes.</title>
        <authorList>
            <person name="Spang A."/>
            <person name="Saw J.H."/>
            <person name="Jorgensen S.L."/>
            <person name="Zaremba-Niedzwiedzka K."/>
            <person name="Martijn J."/>
            <person name="Lind A.E."/>
            <person name="van Eijk R."/>
            <person name="Schleper C."/>
            <person name="Guy L."/>
            <person name="Ettema T.J."/>
        </authorList>
    </citation>
    <scope>NUCLEOTIDE SEQUENCE</scope>
</reference>
<protein>
    <submittedName>
        <fullName evidence="2">Uncharacterized protein</fullName>
    </submittedName>
</protein>
<dbReference type="EMBL" id="LAZR01010320">
    <property type="protein sequence ID" value="KKM67599.1"/>
    <property type="molecule type" value="Genomic_DNA"/>
</dbReference>
<gene>
    <name evidence="2" type="ORF">LCGC14_1469460</name>
</gene>